<reference evidence="2" key="1">
    <citation type="submission" date="2020-01" db="EMBL/GenBank/DDBJ databases">
        <title>Insect and environment-associated Actinomycetes.</title>
        <authorList>
            <person name="Currrie C."/>
            <person name="Chevrette M."/>
            <person name="Carlson C."/>
            <person name="Stubbendieck R."/>
            <person name="Wendt-Pienkowski E."/>
        </authorList>
    </citation>
    <scope>NUCLEOTIDE SEQUENCE</scope>
    <source>
        <strain evidence="2">SID12501</strain>
    </source>
</reference>
<feature type="compositionally biased region" description="Polar residues" evidence="1">
    <location>
        <begin position="450"/>
        <end position="465"/>
    </location>
</feature>
<organism evidence="2">
    <name type="scientific">Streptomyces sp. SID12501</name>
    <dbReference type="NCBI Taxonomy" id="2706042"/>
    <lineage>
        <taxon>Bacteria</taxon>
        <taxon>Bacillati</taxon>
        <taxon>Actinomycetota</taxon>
        <taxon>Actinomycetes</taxon>
        <taxon>Kitasatosporales</taxon>
        <taxon>Streptomycetaceae</taxon>
        <taxon>Streptomyces</taxon>
    </lineage>
</organism>
<sequence>MPRSDRASLWQSVAVASVHTDLMEHSPADFPVVFGDETVDAALAEWLDTNHMELSVPEPLDTGGSGGKLVSAFVRYPDAERAGGWRIIKLVSPSREADPEPRNHKSALLSRVPANSEFIDRHLVGLAEKPWRLGDSWLMFQLPAGDGKEEMETLAGAGLPRRLPGLAGEIVKGVLGGWNPDDPAMSAIPAAKFVRDLLGRRLDTDAPLYEWVRERLGPEAERLQWFRTADHNRPLPNPLSLTASCPLSECSVNAAYGRAHGDLHPGNIMIPVRENAPAEDFTLIDLSRFHERALLARDPVHLLLCLAADTYLPHMSDFARAELLTGLIGSDCDGPLIPQGLADAAGAVSQAMVGWGASRHINRDWGRQRYLSLQACALMFTAREHYSDRDRWWFFCLAAEACGAYLDAMKIARPSHAPLLTPRPAGTAAAVPAAHSNEPVNAAATAAPSHRTTVPHQPSTTSETPETADGDPLLHLLDEIWYTFERPLEQLAPAGALEVKPEQMQSIRARALGFRTALGRLRPTETTRSGVDEILRLLRAVADKANDVRNFLRPLATLSMMLPQHPANQGLQGLVNALGDLLGEVRSTSFLLSQPASGPPQATDPIRPAGSDAEVTW</sequence>
<dbReference type="RefSeq" id="WP_164319663.1">
    <property type="nucleotide sequence ID" value="NZ_JAAGLU010000029.1"/>
</dbReference>
<evidence type="ECO:0000313" key="2">
    <source>
        <dbReference type="EMBL" id="NEC90082.1"/>
    </source>
</evidence>
<dbReference type="AlphaFoldDB" id="A0A6B3C0T6"/>
<comment type="caution">
    <text evidence="2">The sequence shown here is derived from an EMBL/GenBank/DDBJ whole genome shotgun (WGS) entry which is preliminary data.</text>
</comment>
<feature type="region of interest" description="Disordered" evidence="1">
    <location>
        <begin position="441"/>
        <end position="470"/>
    </location>
</feature>
<protein>
    <submittedName>
        <fullName evidence="2">Uncharacterized protein</fullName>
    </submittedName>
</protein>
<name>A0A6B3C0T6_9ACTN</name>
<proteinExistence type="predicted"/>
<evidence type="ECO:0000256" key="1">
    <source>
        <dbReference type="SAM" id="MobiDB-lite"/>
    </source>
</evidence>
<feature type="region of interest" description="Disordered" evidence="1">
    <location>
        <begin position="592"/>
        <end position="617"/>
    </location>
</feature>
<dbReference type="EMBL" id="JAAGLU010000029">
    <property type="protein sequence ID" value="NEC90082.1"/>
    <property type="molecule type" value="Genomic_DNA"/>
</dbReference>
<gene>
    <name evidence="2" type="ORF">G3I71_30745</name>
</gene>
<accession>A0A6B3C0T6</accession>